<organism evidence="1 2">
    <name type="scientific">Alteribacillus persepolensis</name>
    <dbReference type="NCBI Taxonomy" id="568899"/>
    <lineage>
        <taxon>Bacteria</taxon>
        <taxon>Bacillati</taxon>
        <taxon>Bacillota</taxon>
        <taxon>Bacilli</taxon>
        <taxon>Bacillales</taxon>
        <taxon>Bacillaceae</taxon>
        <taxon>Alteribacillus</taxon>
    </lineage>
</organism>
<protein>
    <submittedName>
        <fullName evidence="1">Phage head-tail adaptor, putative, SPP1 family</fullName>
    </submittedName>
</protein>
<dbReference type="RefSeq" id="WP_091275797.1">
    <property type="nucleotide sequence ID" value="NZ_FNDK01000024.1"/>
</dbReference>
<dbReference type="InterPro" id="IPR008767">
    <property type="entry name" value="Phage_SPP1_head-tail_adaptor"/>
</dbReference>
<dbReference type="NCBIfam" id="TIGR01563">
    <property type="entry name" value="gp16_SPP1"/>
    <property type="match status" value="1"/>
</dbReference>
<dbReference type="EMBL" id="FNDK01000024">
    <property type="protein sequence ID" value="SDI19177.1"/>
    <property type="molecule type" value="Genomic_DNA"/>
</dbReference>
<name>A0A1G8IK64_9BACI</name>
<sequence>MNPAKARQRITFLNPPEGTDENGFPNKEWTEHVTVWAELRTLKGRSFYEAAQNQLENSRHFIIRYRKDLNDKMRVRWNGQDHELAAPIENVDGMNREMDVRVKAVD</sequence>
<dbReference type="AlphaFoldDB" id="A0A1G8IK64"/>
<evidence type="ECO:0000313" key="1">
    <source>
        <dbReference type="EMBL" id="SDI19177.1"/>
    </source>
</evidence>
<reference evidence="1 2" key="1">
    <citation type="submission" date="2016-10" db="EMBL/GenBank/DDBJ databases">
        <authorList>
            <person name="de Groot N.N."/>
        </authorList>
    </citation>
    <scope>NUCLEOTIDE SEQUENCE [LARGE SCALE GENOMIC DNA]</scope>
    <source>
        <strain evidence="1 2">DSM 21632</strain>
    </source>
</reference>
<dbReference type="OrthoDB" id="9808209at2"/>
<dbReference type="Proteomes" id="UP000199163">
    <property type="component" value="Unassembled WGS sequence"/>
</dbReference>
<proteinExistence type="predicted"/>
<keyword evidence="2" id="KW-1185">Reference proteome</keyword>
<evidence type="ECO:0000313" key="2">
    <source>
        <dbReference type="Proteomes" id="UP000199163"/>
    </source>
</evidence>
<gene>
    <name evidence="1" type="ORF">SAMN05192534_12451</name>
</gene>
<dbReference type="InterPro" id="IPR038666">
    <property type="entry name" value="SSP1_head-tail_sf"/>
</dbReference>
<dbReference type="Gene3D" id="2.40.10.270">
    <property type="entry name" value="Bacteriophage SPP1 head-tail adaptor protein"/>
    <property type="match status" value="1"/>
</dbReference>
<dbReference type="Pfam" id="PF05521">
    <property type="entry name" value="Phage_HCP"/>
    <property type="match status" value="1"/>
</dbReference>
<accession>A0A1G8IK64</accession>
<dbReference type="STRING" id="568899.SAMN05192534_12451"/>